<dbReference type="InterPro" id="IPR050065">
    <property type="entry name" value="GlmU-like"/>
</dbReference>
<feature type="binding site" evidence="18">
    <location>
        <position position="155"/>
    </location>
    <ligand>
        <name>UDP-N-acetyl-alpha-D-glucosamine</name>
        <dbReference type="ChEBI" id="CHEBI:57705"/>
    </ligand>
</feature>
<dbReference type="GO" id="GO:0009252">
    <property type="term" value="P:peptidoglycan biosynthetic process"/>
    <property type="evidence" value="ECO:0007669"/>
    <property type="project" value="UniProtKB-UniRule"/>
</dbReference>
<dbReference type="UniPathway" id="UPA00113">
    <property type="reaction ID" value="UER00532"/>
</dbReference>
<dbReference type="HAMAP" id="MF_01631">
    <property type="entry name" value="GlmU"/>
    <property type="match status" value="1"/>
</dbReference>
<feature type="binding site" evidence="18">
    <location>
        <position position="140"/>
    </location>
    <ligand>
        <name>UDP-N-acetyl-alpha-D-glucosamine</name>
        <dbReference type="ChEBI" id="CHEBI:57705"/>
    </ligand>
</feature>
<feature type="binding site" evidence="18">
    <location>
        <position position="377"/>
    </location>
    <ligand>
        <name>UDP-N-acetyl-alpha-D-glucosamine</name>
        <dbReference type="ChEBI" id="CHEBI:57705"/>
    </ligand>
</feature>
<keyword evidence="11 18" id="KW-0573">Peptidoglycan synthesis</keyword>
<sequence>MEKLYAVILAAGQGTRMKSGKHKVLHPVCGKPIIDHILDALCRIGVDETVVVVGHHADQVRSHVGERARFVEQREQLGTAHAVMQAASLLQGRDGTTLILYGDHPLYTEETFSSLVETHRRSGAAATLLSAVLPDPTGYGRVMRGKGDEVLRIVEHKDATPEERKVREVFTGTICVDNRLLFDALAEVKNENDQGEYYLPDVIPVLRQKGKRIAAVSVGDPEEAMGVNNRVQLAEAEAAMTRRLLREHMLNGVTVIDPGNTYIEADVVIGRDTVIYPGSYLKRGTVIGEGCTIGPQADLTGVTVGNGSTIRYSVLQDCTVGERSQVGPFAYIRPGSRLEAETKVGCFVDVKNARLGRGSKVSHLGYVGDADVGEGVNIGCGAVTVNYDGVKKHRTVIGDGAFIGCNVNLVAPVTVEKGAYVAAGSTITDDVPEDALAIARERQVNKPGYAKRLRQKKGSDGNKGTPG</sequence>
<dbReference type="GO" id="GO:0000902">
    <property type="term" value="P:cell morphogenesis"/>
    <property type="evidence" value="ECO:0007669"/>
    <property type="project" value="UniProtKB-UniRule"/>
</dbReference>
<comment type="cofactor">
    <cofactor evidence="18">
        <name>Mg(2+)</name>
        <dbReference type="ChEBI" id="CHEBI:18420"/>
    </cofactor>
    <text evidence="18">Binds 1 Mg(2+) ion per subunit.</text>
</comment>
<comment type="pathway">
    <text evidence="18">Bacterial outer membrane biogenesis; LPS lipid A biosynthesis.</text>
</comment>
<dbReference type="EC" id="2.3.1.157" evidence="18"/>
<feature type="binding site" evidence="18">
    <location>
        <begin position="101"/>
        <end position="103"/>
    </location>
    <ligand>
        <name>UDP-N-acetyl-alpha-D-glucosamine</name>
        <dbReference type="ChEBI" id="CHEBI:57705"/>
    </ligand>
</feature>
<feature type="region of interest" description="Pyrophosphorylase" evidence="18">
    <location>
        <begin position="1"/>
        <end position="230"/>
    </location>
</feature>
<keyword evidence="6 18" id="KW-0548">Nucleotidyltransferase</keyword>
<keyword evidence="9 18" id="KW-0460">Magnesium</keyword>
<feature type="binding site" evidence="18">
    <location>
        <begin position="78"/>
        <end position="79"/>
    </location>
    <ligand>
        <name>UDP-N-acetyl-alpha-D-glucosamine</name>
        <dbReference type="ChEBI" id="CHEBI:57705"/>
    </ligand>
</feature>
<feature type="binding site" evidence="18">
    <location>
        <position position="23"/>
    </location>
    <ligand>
        <name>UDP-N-acetyl-alpha-D-glucosamine</name>
        <dbReference type="ChEBI" id="CHEBI:57705"/>
    </ligand>
</feature>
<evidence type="ECO:0000259" key="20">
    <source>
        <dbReference type="Pfam" id="PF12804"/>
    </source>
</evidence>
<evidence type="ECO:0000256" key="10">
    <source>
        <dbReference type="ARBA" id="ARBA00022960"/>
    </source>
</evidence>
<evidence type="ECO:0000256" key="9">
    <source>
        <dbReference type="ARBA" id="ARBA00022842"/>
    </source>
</evidence>
<dbReference type="InterPro" id="IPR029044">
    <property type="entry name" value="Nucleotide-diphossugar_trans"/>
</dbReference>
<comment type="pathway">
    <text evidence="18">Nucleotide-sugar biosynthesis; UDP-N-acetyl-alpha-D-glucosamine biosynthesis; N-acetyl-alpha-D-glucosamine 1-phosphate from alpha-D-glucosamine 6-phosphate (route II): step 2/2.</text>
</comment>
<comment type="similarity">
    <text evidence="2 18">In the C-terminal section; belongs to the transferase hexapeptide repeat family.</text>
</comment>
<dbReference type="UniPathway" id="UPA00973"/>
<evidence type="ECO:0000256" key="15">
    <source>
        <dbReference type="ARBA" id="ARBA00048247"/>
    </source>
</evidence>
<reference evidence="22" key="1">
    <citation type="submission" date="2016-10" db="EMBL/GenBank/DDBJ databases">
        <authorList>
            <person name="Varghese N."/>
            <person name="Submissions S."/>
        </authorList>
    </citation>
    <scope>NUCLEOTIDE SEQUENCE [LARGE SCALE GENOMIC DNA]</scope>
    <source>
        <strain evidence="22">DSM 44945</strain>
    </source>
</reference>
<dbReference type="SUPFAM" id="SSF51161">
    <property type="entry name" value="Trimeric LpxA-like enzymes"/>
    <property type="match status" value="1"/>
</dbReference>
<dbReference type="GO" id="GO:0071555">
    <property type="term" value="P:cell wall organization"/>
    <property type="evidence" value="ECO:0007669"/>
    <property type="project" value="UniProtKB-KW"/>
</dbReference>
<proteinExistence type="inferred from homology"/>
<accession>A0A1I2PU84</accession>
<dbReference type="PANTHER" id="PTHR43584:SF3">
    <property type="entry name" value="BIFUNCTIONAL PROTEIN GLMU"/>
    <property type="match status" value="1"/>
</dbReference>
<evidence type="ECO:0000256" key="7">
    <source>
        <dbReference type="ARBA" id="ARBA00022723"/>
    </source>
</evidence>
<dbReference type="NCBIfam" id="TIGR01173">
    <property type="entry name" value="glmU"/>
    <property type="match status" value="1"/>
</dbReference>
<dbReference type="EC" id="2.7.7.23" evidence="18"/>
<feature type="binding site" evidence="18">
    <location>
        <position position="73"/>
    </location>
    <ligand>
        <name>UDP-N-acetyl-alpha-D-glucosamine</name>
        <dbReference type="ChEBI" id="CHEBI:57705"/>
    </ligand>
</feature>
<dbReference type="InterPro" id="IPR005882">
    <property type="entry name" value="Bifunctional_GlmU"/>
</dbReference>
<dbReference type="GO" id="GO:0005737">
    <property type="term" value="C:cytoplasm"/>
    <property type="evidence" value="ECO:0007669"/>
    <property type="project" value="UniProtKB-SubCell"/>
</dbReference>
<comment type="catalytic activity">
    <reaction evidence="16 18">
        <text>N-acetyl-alpha-D-glucosamine 1-phosphate + UTP + H(+) = UDP-N-acetyl-alpha-D-glucosamine + diphosphate</text>
        <dbReference type="Rhea" id="RHEA:13509"/>
        <dbReference type="ChEBI" id="CHEBI:15378"/>
        <dbReference type="ChEBI" id="CHEBI:33019"/>
        <dbReference type="ChEBI" id="CHEBI:46398"/>
        <dbReference type="ChEBI" id="CHEBI:57705"/>
        <dbReference type="ChEBI" id="CHEBI:57776"/>
        <dbReference type="EC" id="2.7.7.23"/>
    </reaction>
</comment>
<feature type="region of interest" description="Disordered" evidence="19">
    <location>
        <begin position="447"/>
        <end position="467"/>
    </location>
</feature>
<comment type="similarity">
    <text evidence="3 18">In the N-terminal section; belongs to the N-acetylglucosamine-1-phosphate uridyltransferase family.</text>
</comment>
<protein>
    <recommendedName>
        <fullName evidence="18">Bifunctional protein GlmU</fullName>
    </recommendedName>
    <domain>
        <recommendedName>
            <fullName evidence="18">UDP-N-acetylglucosamine pyrophosphorylase</fullName>
            <ecNumber evidence="18">2.7.7.23</ecNumber>
        </recommendedName>
        <alternativeName>
            <fullName evidence="18">N-acetylglucosamine-1-phosphate uridyltransferase</fullName>
        </alternativeName>
    </domain>
    <domain>
        <recommendedName>
            <fullName evidence="18">Glucosamine-1-phosphate N-acetyltransferase</fullName>
            <ecNumber evidence="18">2.3.1.157</ecNumber>
        </recommendedName>
    </domain>
</protein>
<feature type="binding site" evidence="18">
    <location>
        <begin position="9"/>
        <end position="12"/>
    </location>
    <ligand>
        <name>UDP-N-acetyl-alpha-D-glucosamine</name>
        <dbReference type="ChEBI" id="CHEBI:57705"/>
    </ligand>
</feature>
<feature type="binding site" evidence="18">
    <location>
        <position position="366"/>
    </location>
    <ligand>
        <name>UDP-N-acetyl-alpha-D-glucosamine</name>
        <dbReference type="ChEBI" id="CHEBI:57705"/>
    </ligand>
</feature>
<gene>
    <name evidence="18" type="primary">glmU</name>
    <name evidence="21" type="ORF">SAMN04488025_12032</name>
</gene>
<dbReference type="InterPro" id="IPR025877">
    <property type="entry name" value="MobA-like_NTP_Trfase"/>
</dbReference>
<dbReference type="InterPro" id="IPR038009">
    <property type="entry name" value="GlmU_C_LbH"/>
</dbReference>
<dbReference type="GO" id="GO:0019134">
    <property type="term" value="F:glucosamine-1-phosphate N-acetyltransferase activity"/>
    <property type="evidence" value="ECO:0007669"/>
    <property type="project" value="UniProtKB-UniRule"/>
</dbReference>
<evidence type="ECO:0000256" key="19">
    <source>
        <dbReference type="SAM" id="MobiDB-lite"/>
    </source>
</evidence>
<keyword evidence="14 18" id="KW-0961">Cell wall biogenesis/degradation</keyword>
<feature type="binding site" evidence="18">
    <location>
        <position position="423"/>
    </location>
    <ligand>
        <name>acetyl-CoA</name>
        <dbReference type="ChEBI" id="CHEBI:57288"/>
    </ligand>
</feature>
<evidence type="ECO:0000313" key="21">
    <source>
        <dbReference type="EMBL" id="SFG19624.1"/>
    </source>
</evidence>
<evidence type="ECO:0000256" key="13">
    <source>
        <dbReference type="ARBA" id="ARBA00023315"/>
    </source>
</evidence>
<dbReference type="Pfam" id="PF12804">
    <property type="entry name" value="NTP_transf_3"/>
    <property type="match status" value="1"/>
</dbReference>
<comment type="catalytic activity">
    <reaction evidence="15 18">
        <text>alpha-D-glucosamine 1-phosphate + acetyl-CoA = N-acetyl-alpha-D-glucosamine 1-phosphate + CoA + H(+)</text>
        <dbReference type="Rhea" id="RHEA:13725"/>
        <dbReference type="ChEBI" id="CHEBI:15378"/>
        <dbReference type="ChEBI" id="CHEBI:57287"/>
        <dbReference type="ChEBI" id="CHEBI:57288"/>
        <dbReference type="ChEBI" id="CHEBI:57776"/>
        <dbReference type="ChEBI" id="CHEBI:58516"/>
        <dbReference type="EC" id="2.3.1.157"/>
    </reaction>
</comment>
<evidence type="ECO:0000256" key="11">
    <source>
        <dbReference type="ARBA" id="ARBA00022984"/>
    </source>
</evidence>
<organism evidence="21 22">
    <name type="scientific">Planifilum fulgidum</name>
    <dbReference type="NCBI Taxonomy" id="201973"/>
    <lineage>
        <taxon>Bacteria</taxon>
        <taxon>Bacillati</taxon>
        <taxon>Bacillota</taxon>
        <taxon>Bacilli</taxon>
        <taxon>Bacillales</taxon>
        <taxon>Thermoactinomycetaceae</taxon>
        <taxon>Planifilum</taxon>
    </lineage>
</organism>
<evidence type="ECO:0000256" key="18">
    <source>
        <dbReference type="HAMAP-Rule" id="MF_01631"/>
    </source>
</evidence>
<evidence type="ECO:0000256" key="1">
    <source>
        <dbReference type="ARBA" id="ARBA00004496"/>
    </source>
</evidence>
<dbReference type="STRING" id="201973.SAMN04488025_12032"/>
<dbReference type="Pfam" id="PF00132">
    <property type="entry name" value="Hexapep"/>
    <property type="match status" value="1"/>
</dbReference>
<dbReference type="InterPro" id="IPR001451">
    <property type="entry name" value="Hexapep"/>
</dbReference>
<keyword evidence="10 18" id="KW-0133">Cell shape</keyword>
<evidence type="ECO:0000256" key="2">
    <source>
        <dbReference type="ARBA" id="ARBA00007707"/>
    </source>
</evidence>
<evidence type="ECO:0000256" key="3">
    <source>
        <dbReference type="ARBA" id="ARBA00007947"/>
    </source>
</evidence>
<feature type="binding site" evidence="18">
    <location>
        <position position="103"/>
    </location>
    <ligand>
        <name>Mg(2+)</name>
        <dbReference type="ChEBI" id="CHEBI:18420"/>
    </ligand>
</feature>
<feature type="domain" description="MobA-like NTP transferase" evidence="20">
    <location>
        <begin position="6"/>
        <end position="130"/>
    </location>
</feature>
<evidence type="ECO:0000256" key="6">
    <source>
        <dbReference type="ARBA" id="ARBA00022695"/>
    </source>
</evidence>
<feature type="binding site" evidence="18">
    <location>
        <position position="228"/>
    </location>
    <ligand>
        <name>UDP-N-acetyl-alpha-D-glucosamine</name>
        <dbReference type="ChEBI" id="CHEBI:57705"/>
    </ligand>
</feature>
<evidence type="ECO:0000256" key="16">
    <source>
        <dbReference type="ARBA" id="ARBA00048493"/>
    </source>
</evidence>
<dbReference type="CDD" id="cd02540">
    <property type="entry name" value="GT2_GlmU_N_bac"/>
    <property type="match status" value="1"/>
</dbReference>
<keyword evidence="7 18" id="KW-0479">Metal-binding</keyword>
<evidence type="ECO:0000313" key="22">
    <source>
        <dbReference type="Proteomes" id="UP000198661"/>
    </source>
</evidence>
<dbReference type="SUPFAM" id="SSF53448">
    <property type="entry name" value="Nucleotide-diphospho-sugar transferases"/>
    <property type="match status" value="1"/>
</dbReference>
<evidence type="ECO:0000256" key="14">
    <source>
        <dbReference type="ARBA" id="ARBA00023316"/>
    </source>
</evidence>
<keyword evidence="13 18" id="KW-0012">Acyltransferase</keyword>
<feature type="active site" description="Proton acceptor" evidence="18">
    <location>
        <position position="363"/>
    </location>
</feature>
<evidence type="ECO:0000256" key="5">
    <source>
        <dbReference type="ARBA" id="ARBA00022679"/>
    </source>
</evidence>
<keyword evidence="4 18" id="KW-0963">Cytoplasm</keyword>
<evidence type="ECO:0000256" key="12">
    <source>
        <dbReference type="ARBA" id="ARBA00023268"/>
    </source>
</evidence>
<feature type="binding site" evidence="18">
    <location>
        <position position="228"/>
    </location>
    <ligand>
        <name>Mg(2+)</name>
        <dbReference type="ChEBI" id="CHEBI:18420"/>
    </ligand>
</feature>
<dbReference type="PROSITE" id="PS00101">
    <property type="entry name" value="HEXAPEP_TRANSFERASES"/>
    <property type="match status" value="1"/>
</dbReference>
<comment type="caution">
    <text evidence="18">Lacks conserved residue(s) required for the propagation of feature annotation.</text>
</comment>
<keyword evidence="8 18" id="KW-0677">Repeat</keyword>
<dbReference type="Gene3D" id="3.90.550.10">
    <property type="entry name" value="Spore Coat Polysaccharide Biosynthesis Protein SpsA, Chain A"/>
    <property type="match status" value="1"/>
</dbReference>
<dbReference type="NCBIfam" id="NF010934">
    <property type="entry name" value="PRK14354.1"/>
    <property type="match status" value="1"/>
</dbReference>
<dbReference type="GO" id="GO:0003977">
    <property type="term" value="F:UDP-N-acetylglucosamine diphosphorylase activity"/>
    <property type="evidence" value="ECO:0007669"/>
    <property type="project" value="UniProtKB-UniRule"/>
</dbReference>
<feature type="region of interest" description="N-acetyltransferase" evidence="18">
    <location>
        <begin position="252"/>
        <end position="467"/>
    </location>
</feature>
<comment type="subunit">
    <text evidence="18">Homotrimer.</text>
</comment>
<feature type="binding site" evidence="18">
    <location>
        <position position="333"/>
    </location>
    <ligand>
        <name>UDP-N-acetyl-alpha-D-glucosamine</name>
        <dbReference type="ChEBI" id="CHEBI:57705"/>
    </ligand>
</feature>
<comment type="subcellular location">
    <subcellularLocation>
        <location evidence="1 18">Cytoplasm</location>
    </subcellularLocation>
</comment>
<evidence type="ECO:0000256" key="17">
    <source>
        <dbReference type="ARBA" id="ARBA00049628"/>
    </source>
</evidence>
<dbReference type="GO" id="GO:0016020">
    <property type="term" value="C:membrane"/>
    <property type="evidence" value="ECO:0007669"/>
    <property type="project" value="GOC"/>
</dbReference>
<keyword evidence="22" id="KW-1185">Reference proteome</keyword>
<feature type="binding site" evidence="18">
    <location>
        <position position="351"/>
    </location>
    <ligand>
        <name>UDP-N-acetyl-alpha-D-glucosamine</name>
        <dbReference type="ChEBI" id="CHEBI:57705"/>
    </ligand>
</feature>
<dbReference type="InterPro" id="IPR011004">
    <property type="entry name" value="Trimer_LpxA-like_sf"/>
</dbReference>
<dbReference type="OrthoDB" id="9775031at2"/>
<evidence type="ECO:0000256" key="4">
    <source>
        <dbReference type="ARBA" id="ARBA00022490"/>
    </source>
</evidence>
<dbReference type="Gene3D" id="2.160.10.10">
    <property type="entry name" value="Hexapeptide repeat proteins"/>
    <property type="match status" value="1"/>
</dbReference>
<dbReference type="EMBL" id="FOOK01000020">
    <property type="protein sequence ID" value="SFG19624.1"/>
    <property type="molecule type" value="Genomic_DNA"/>
</dbReference>
<dbReference type="Proteomes" id="UP000198661">
    <property type="component" value="Unassembled WGS sequence"/>
</dbReference>
<name>A0A1I2PU84_9BACL</name>
<feature type="region of interest" description="Linker" evidence="18">
    <location>
        <begin position="231"/>
        <end position="251"/>
    </location>
</feature>
<dbReference type="CDD" id="cd03353">
    <property type="entry name" value="LbH_GlmU_C"/>
    <property type="match status" value="1"/>
</dbReference>
<dbReference type="RefSeq" id="WP_092039070.1">
    <property type="nucleotide sequence ID" value="NZ_FOOK01000020.1"/>
</dbReference>
<keyword evidence="5 18" id="KW-0808">Transferase</keyword>
<dbReference type="PANTHER" id="PTHR43584">
    <property type="entry name" value="NUCLEOTIDYL TRANSFERASE"/>
    <property type="match status" value="1"/>
</dbReference>
<dbReference type="InterPro" id="IPR018357">
    <property type="entry name" value="Hexapep_transf_CS"/>
</dbReference>
<dbReference type="GO" id="GO:0009245">
    <property type="term" value="P:lipid A biosynthetic process"/>
    <property type="evidence" value="ECO:0007669"/>
    <property type="project" value="UniProtKB-UniRule"/>
</dbReference>
<dbReference type="GO" id="GO:0008360">
    <property type="term" value="P:regulation of cell shape"/>
    <property type="evidence" value="ECO:0007669"/>
    <property type="project" value="UniProtKB-KW"/>
</dbReference>
<dbReference type="AlphaFoldDB" id="A0A1I2PU84"/>
<feature type="binding site" evidence="18">
    <location>
        <position position="440"/>
    </location>
    <ligand>
        <name>acetyl-CoA</name>
        <dbReference type="ChEBI" id="CHEBI:57288"/>
    </ligand>
</feature>
<dbReference type="GO" id="GO:0000287">
    <property type="term" value="F:magnesium ion binding"/>
    <property type="evidence" value="ECO:0007669"/>
    <property type="project" value="UniProtKB-UniRule"/>
</dbReference>
<evidence type="ECO:0000256" key="8">
    <source>
        <dbReference type="ARBA" id="ARBA00022737"/>
    </source>
</evidence>
<comment type="function">
    <text evidence="17 18">Catalyzes the last two sequential reactions in the de novo biosynthetic pathway for UDP-N-acetylglucosamine (UDP-GlcNAc). The C-terminal domain catalyzes the transfer of acetyl group from acetyl coenzyme A to glucosamine-1-phosphate (GlcN-1-P) to produce N-acetylglucosamine-1-phosphate (GlcNAc-1-P), which is converted into UDP-GlcNAc by the transfer of uridine 5-monophosphate (from uridine 5-triphosphate), a reaction catalyzed by the N-terminal domain.</text>
</comment>
<dbReference type="GO" id="GO:0006048">
    <property type="term" value="P:UDP-N-acetylglucosamine biosynthetic process"/>
    <property type="evidence" value="ECO:0007669"/>
    <property type="project" value="UniProtKB-UniPathway"/>
</dbReference>
<keyword evidence="12 18" id="KW-0511">Multifunctional enzyme</keyword>
<feature type="binding site" evidence="18">
    <location>
        <begin position="386"/>
        <end position="387"/>
    </location>
    <ligand>
        <name>acetyl-CoA</name>
        <dbReference type="ChEBI" id="CHEBI:57288"/>
    </ligand>
</feature>
<comment type="pathway">
    <text evidence="18">Nucleotide-sugar biosynthesis; UDP-N-acetyl-alpha-D-glucosamine biosynthesis; UDP-N-acetyl-alpha-D-glucosamine from N-acetyl-alpha-D-glucosamine 1-phosphate: step 1/1.</text>
</comment>
<dbReference type="Pfam" id="PF14602">
    <property type="entry name" value="Hexapep_2"/>
    <property type="match status" value="1"/>
</dbReference>